<reference evidence="1 2" key="1">
    <citation type="submission" date="2013-11" db="EMBL/GenBank/DDBJ databases">
        <title>The Genome Sequence of Phytophthora parasitica P1976.</title>
        <authorList>
            <consortium name="The Broad Institute Genomics Platform"/>
            <person name="Russ C."/>
            <person name="Tyler B."/>
            <person name="Panabieres F."/>
            <person name="Shan W."/>
            <person name="Tripathy S."/>
            <person name="Grunwald N."/>
            <person name="Machado M."/>
            <person name="Johnson C.S."/>
            <person name="Walker B."/>
            <person name="Young S."/>
            <person name="Zeng Q."/>
            <person name="Gargeya S."/>
            <person name="Fitzgerald M."/>
            <person name="Haas B."/>
            <person name="Abouelleil A."/>
            <person name="Allen A.W."/>
            <person name="Alvarado L."/>
            <person name="Arachchi H.M."/>
            <person name="Berlin A.M."/>
            <person name="Chapman S.B."/>
            <person name="Gainer-Dewar J."/>
            <person name="Goldberg J."/>
            <person name="Griggs A."/>
            <person name="Gujja S."/>
            <person name="Hansen M."/>
            <person name="Howarth C."/>
            <person name="Imamovic A."/>
            <person name="Ireland A."/>
            <person name="Larimer J."/>
            <person name="McCowan C."/>
            <person name="Murphy C."/>
            <person name="Pearson M."/>
            <person name="Poon T.W."/>
            <person name="Priest M."/>
            <person name="Roberts A."/>
            <person name="Saif S."/>
            <person name="Shea T."/>
            <person name="Sisk P."/>
            <person name="Sykes S."/>
            <person name="Wortman J."/>
            <person name="Nusbaum C."/>
            <person name="Birren B."/>
        </authorList>
    </citation>
    <scope>NUCLEOTIDE SEQUENCE [LARGE SCALE GENOMIC DNA]</scope>
    <source>
        <strain evidence="1 2">P1976</strain>
    </source>
</reference>
<dbReference type="OrthoDB" id="167544at2759"/>
<dbReference type="Proteomes" id="UP000028582">
    <property type="component" value="Unassembled WGS sequence"/>
</dbReference>
<dbReference type="EMBL" id="ANJA01002148">
    <property type="protein sequence ID" value="ETO71727.1"/>
    <property type="molecule type" value="Genomic_DNA"/>
</dbReference>
<evidence type="ECO:0000313" key="1">
    <source>
        <dbReference type="EMBL" id="ETO71727.1"/>
    </source>
</evidence>
<comment type="caution">
    <text evidence="1">The sequence shown here is derived from an EMBL/GenBank/DDBJ whole genome shotgun (WGS) entry which is preliminary data.</text>
</comment>
<protein>
    <submittedName>
        <fullName evidence="1">Uncharacterized protein</fullName>
    </submittedName>
</protein>
<sequence>MEKPTSNFKPSQENLICLYPSKRCDNPRGIKRNGELHNFCEFHRNKANYNQRRLEHKRKYQQEVRPLVDSRPKTLLQGIVDPNAIASPPTTLEPDDIWILQELLDVENASNENAGHAN</sequence>
<evidence type="ECO:0000313" key="2">
    <source>
        <dbReference type="Proteomes" id="UP000028582"/>
    </source>
</evidence>
<organism evidence="1 2">
    <name type="scientific">Phytophthora nicotianae P1976</name>
    <dbReference type="NCBI Taxonomy" id="1317066"/>
    <lineage>
        <taxon>Eukaryota</taxon>
        <taxon>Sar</taxon>
        <taxon>Stramenopiles</taxon>
        <taxon>Oomycota</taxon>
        <taxon>Peronosporomycetes</taxon>
        <taxon>Peronosporales</taxon>
        <taxon>Peronosporaceae</taxon>
        <taxon>Phytophthora</taxon>
    </lineage>
</organism>
<proteinExistence type="predicted"/>
<name>A0A080ZYL6_PHYNI</name>
<dbReference type="AlphaFoldDB" id="A0A080ZYL6"/>
<gene>
    <name evidence="1" type="ORF">F444_11978</name>
</gene>
<accession>A0A080ZYL6</accession>